<feature type="transmembrane region" description="Helical" evidence="7">
    <location>
        <begin position="294"/>
        <end position="327"/>
    </location>
</feature>
<keyword evidence="3" id="KW-1003">Cell membrane</keyword>
<dbReference type="SUPFAM" id="SSF103473">
    <property type="entry name" value="MFS general substrate transporter"/>
    <property type="match status" value="1"/>
</dbReference>
<name>A0A6J7I769_9ZZZZ</name>
<dbReference type="GO" id="GO:0022857">
    <property type="term" value="F:transmembrane transporter activity"/>
    <property type="evidence" value="ECO:0007669"/>
    <property type="project" value="InterPro"/>
</dbReference>
<keyword evidence="6 7" id="KW-0472">Membrane</keyword>
<feature type="transmembrane region" description="Helical" evidence="7">
    <location>
        <begin position="20"/>
        <end position="44"/>
    </location>
</feature>
<evidence type="ECO:0000259" key="8">
    <source>
        <dbReference type="PROSITE" id="PS50850"/>
    </source>
</evidence>
<dbReference type="GO" id="GO:0005886">
    <property type="term" value="C:plasma membrane"/>
    <property type="evidence" value="ECO:0007669"/>
    <property type="project" value="UniProtKB-SubCell"/>
</dbReference>
<evidence type="ECO:0000313" key="10">
    <source>
        <dbReference type="EMBL" id="CAB4926550.1"/>
    </source>
</evidence>
<feature type="domain" description="Major facilitator superfamily (MFS) profile" evidence="8">
    <location>
        <begin position="165"/>
        <end position="416"/>
    </location>
</feature>
<dbReference type="Gene3D" id="1.20.1250.20">
    <property type="entry name" value="MFS general substrate transporter like domains"/>
    <property type="match status" value="1"/>
</dbReference>
<evidence type="ECO:0000256" key="2">
    <source>
        <dbReference type="ARBA" id="ARBA00022448"/>
    </source>
</evidence>
<feature type="transmembrane region" description="Helical" evidence="7">
    <location>
        <begin position="148"/>
        <end position="170"/>
    </location>
</feature>
<dbReference type="PANTHER" id="PTHR23513:SF9">
    <property type="entry name" value="ENTEROBACTIN EXPORTER ENTS"/>
    <property type="match status" value="1"/>
</dbReference>
<organism evidence="10">
    <name type="scientific">freshwater metagenome</name>
    <dbReference type="NCBI Taxonomy" id="449393"/>
    <lineage>
        <taxon>unclassified sequences</taxon>
        <taxon>metagenomes</taxon>
        <taxon>ecological metagenomes</taxon>
    </lineage>
</organism>
<reference evidence="10" key="1">
    <citation type="submission" date="2020-05" db="EMBL/GenBank/DDBJ databases">
        <authorList>
            <person name="Chiriac C."/>
            <person name="Salcher M."/>
            <person name="Ghai R."/>
            <person name="Kavagutti S V."/>
        </authorList>
    </citation>
    <scope>NUCLEOTIDE SEQUENCE</scope>
</reference>
<gene>
    <name evidence="9" type="ORF">UFOPK3268_01236</name>
    <name evidence="10" type="ORF">UFOPK3752_00166</name>
    <name evidence="11" type="ORF">UFOPK4150_00330</name>
</gene>
<dbReference type="PROSITE" id="PS50850">
    <property type="entry name" value="MFS"/>
    <property type="match status" value="1"/>
</dbReference>
<evidence type="ECO:0000313" key="11">
    <source>
        <dbReference type="EMBL" id="CAB5022435.1"/>
    </source>
</evidence>
<feature type="transmembrane region" description="Helical" evidence="7">
    <location>
        <begin position="50"/>
        <end position="70"/>
    </location>
</feature>
<keyword evidence="4 7" id="KW-0812">Transmembrane</keyword>
<evidence type="ECO:0000256" key="6">
    <source>
        <dbReference type="ARBA" id="ARBA00023136"/>
    </source>
</evidence>
<accession>A0A6J7I769</accession>
<evidence type="ECO:0000256" key="1">
    <source>
        <dbReference type="ARBA" id="ARBA00004651"/>
    </source>
</evidence>
<evidence type="ECO:0000256" key="5">
    <source>
        <dbReference type="ARBA" id="ARBA00022989"/>
    </source>
</evidence>
<dbReference type="PANTHER" id="PTHR23513">
    <property type="entry name" value="INTEGRAL MEMBRANE EFFLUX PROTEIN-RELATED"/>
    <property type="match status" value="1"/>
</dbReference>
<comment type="subcellular location">
    <subcellularLocation>
        <location evidence="1">Cell membrane</location>
        <topology evidence="1">Multi-pass membrane protein</topology>
    </subcellularLocation>
</comment>
<proteinExistence type="predicted"/>
<feature type="transmembrane region" description="Helical" evidence="7">
    <location>
        <begin position="260"/>
        <end position="282"/>
    </location>
</feature>
<dbReference type="AlphaFoldDB" id="A0A6J7I769"/>
<dbReference type="InterPro" id="IPR010290">
    <property type="entry name" value="TM_effector"/>
</dbReference>
<evidence type="ECO:0000256" key="3">
    <source>
        <dbReference type="ARBA" id="ARBA00022475"/>
    </source>
</evidence>
<keyword evidence="5 7" id="KW-1133">Transmembrane helix</keyword>
<dbReference type="CDD" id="cd06173">
    <property type="entry name" value="MFS_MefA_like"/>
    <property type="match status" value="1"/>
</dbReference>
<dbReference type="InterPro" id="IPR020846">
    <property type="entry name" value="MFS_dom"/>
</dbReference>
<feature type="transmembrane region" description="Helical" evidence="7">
    <location>
        <begin position="230"/>
        <end position="254"/>
    </location>
</feature>
<feature type="transmembrane region" description="Helical" evidence="7">
    <location>
        <begin position="82"/>
        <end position="103"/>
    </location>
</feature>
<dbReference type="Pfam" id="PF05977">
    <property type="entry name" value="MFS_3"/>
    <property type="match status" value="1"/>
</dbReference>
<sequence length="416" mass="43074">MPRLFADLSPLRASRDFRRIWAAMSISNVGQQMAAVAVSVQVYSITHSSFAVGLVGLFQLVPIIGFGLYGGAMSDTHDRRRIGLLAAVGLMSCSVVLVAQSVADVRSVALLYCVVAVQSAFFAVGNPARGAIIPRLVGPELLPAANALGMLAWNVGFTIGPLLGGVLIAATGGVSVAYAVDVVAFSSVVYAMWRLRPIPPLGEPHTRVGWAAVRDGLTFLRGRRNLQMSFYVDMAAMVFGMPRALFPALAVGLYPADPRMAATAVGLLTAAPAVGAVISGVFSGVLGHVRRQGYAVVLAVLAWGLSIVVFGLVSSLVLACVFLALAGAADNISAVFRSTILQAATPDAYRGRLQGIFTVVVAGGPRLGDVESGTVAALFGETVSVVSGGLACIAVTLGLAAAVPAFLRYDARHPEP</sequence>
<dbReference type="EMBL" id="CAFBPU010000005">
    <property type="protein sequence ID" value="CAB5022435.1"/>
    <property type="molecule type" value="Genomic_DNA"/>
</dbReference>
<dbReference type="InterPro" id="IPR036259">
    <property type="entry name" value="MFS_trans_sf"/>
</dbReference>
<dbReference type="EMBL" id="CAFBND010000004">
    <property type="protein sequence ID" value="CAB4926550.1"/>
    <property type="molecule type" value="Genomic_DNA"/>
</dbReference>
<feature type="transmembrane region" description="Helical" evidence="7">
    <location>
        <begin position="385"/>
        <end position="407"/>
    </location>
</feature>
<dbReference type="EMBL" id="CAFBIZ010000168">
    <property type="protein sequence ID" value="CAB4851387.1"/>
    <property type="molecule type" value="Genomic_DNA"/>
</dbReference>
<protein>
    <submittedName>
        <fullName evidence="10">Unannotated protein</fullName>
    </submittedName>
</protein>
<feature type="transmembrane region" description="Helical" evidence="7">
    <location>
        <begin position="109"/>
        <end position="128"/>
    </location>
</feature>
<evidence type="ECO:0000256" key="4">
    <source>
        <dbReference type="ARBA" id="ARBA00022692"/>
    </source>
</evidence>
<evidence type="ECO:0000313" key="9">
    <source>
        <dbReference type="EMBL" id="CAB4851387.1"/>
    </source>
</evidence>
<evidence type="ECO:0000256" key="7">
    <source>
        <dbReference type="SAM" id="Phobius"/>
    </source>
</evidence>
<keyword evidence="2" id="KW-0813">Transport</keyword>